<dbReference type="Pfam" id="PF00583">
    <property type="entry name" value="Acetyltransf_1"/>
    <property type="match status" value="1"/>
</dbReference>
<protein>
    <recommendedName>
        <fullName evidence="2">N-acetyltransferase domain-containing protein</fullName>
    </recommendedName>
</protein>
<comment type="caution">
    <text evidence="3">The sequence shown here is derived from an EMBL/GenBank/DDBJ whole genome shotgun (WGS) entry which is preliminary data.</text>
</comment>
<dbReference type="SUPFAM" id="SSF55729">
    <property type="entry name" value="Acyl-CoA N-acyltransferases (Nat)"/>
    <property type="match status" value="1"/>
</dbReference>
<evidence type="ECO:0000313" key="4">
    <source>
        <dbReference type="Proteomes" id="UP001500751"/>
    </source>
</evidence>
<dbReference type="InterPro" id="IPR016181">
    <property type="entry name" value="Acyl_CoA_acyltransferase"/>
</dbReference>
<dbReference type="CDD" id="cd04301">
    <property type="entry name" value="NAT_SF"/>
    <property type="match status" value="1"/>
</dbReference>
<sequence>MDKVETELAAAWVRGWVVSRGTPRPVPTEWGLRVDVGQPRQVVRHVVFEPGEAVVRSLAAAVSEPATWLKTFVEPEDVRPFLTPAWRDDAPGWIMAVDLSPSDVRLPDGYTAATGTADGVTRVRILAADGSLAAAGQYGHAGHGNSDNRDNRDNRDNNAGHDSRHSHHSPNGATVTIDQISTDPAHQRKGLGSAVMRTLQNEAFAAGAHSAVLGATIEGRALYESLGWKVHLPLAGFVFEG</sequence>
<keyword evidence="4" id="KW-1185">Reference proteome</keyword>
<accession>A0ABP5GSX8</accession>
<dbReference type="RefSeq" id="WP_344670111.1">
    <property type="nucleotide sequence ID" value="NZ_BAAAQN010000056.1"/>
</dbReference>
<name>A0ABP5GSX8_9ACTN</name>
<organism evidence="3 4">
    <name type="scientific">Catenulispora yoronensis</name>
    <dbReference type="NCBI Taxonomy" id="450799"/>
    <lineage>
        <taxon>Bacteria</taxon>
        <taxon>Bacillati</taxon>
        <taxon>Actinomycetota</taxon>
        <taxon>Actinomycetes</taxon>
        <taxon>Catenulisporales</taxon>
        <taxon>Catenulisporaceae</taxon>
        <taxon>Catenulispora</taxon>
    </lineage>
</organism>
<feature type="compositionally biased region" description="Basic and acidic residues" evidence="1">
    <location>
        <begin position="146"/>
        <end position="163"/>
    </location>
</feature>
<dbReference type="Proteomes" id="UP001500751">
    <property type="component" value="Unassembled WGS sequence"/>
</dbReference>
<evidence type="ECO:0000256" key="1">
    <source>
        <dbReference type="SAM" id="MobiDB-lite"/>
    </source>
</evidence>
<feature type="region of interest" description="Disordered" evidence="1">
    <location>
        <begin position="137"/>
        <end position="176"/>
    </location>
</feature>
<dbReference type="InterPro" id="IPR000182">
    <property type="entry name" value="GNAT_dom"/>
</dbReference>
<dbReference type="EMBL" id="BAAAQN010000056">
    <property type="protein sequence ID" value="GAA2053260.1"/>
    <property type="molecule type" value="Genomic_DNA"/>
</dbReference>
<dbReference type="PROSITE" id="PS51186">
    <property type="entry name" value="GNAT"/>
    <property type="match status" value="1"/>
</dbReference>
<proteinExistence type="predicted"/>
<feature type="domain" description="N-acetyltransferase" evidence="2">
    <location>
        <begin position="76"/>
        <end position="241"/>
    </location>
</feature>
<dbReference type="Gene3D" id="3.40.630.30">
    <property type="match status" value="1"/>
</dbReference>
<reference evidence="4" key="1">
    <citation type="journal article" date="2019" name="Int. J. Syst. Evol. Microbiol.">
        <title>The Global Catalogue of Microorganisms (GCM) 10K type strain sequencing project: providing services to taxonomists for standard genome sequencing and annotation.</title>
        <authorList>
            <consortium name="The Broad Institute Genomics Platform"/>
            <consortium name="The Broad Institute Genome Sequencing Center for Infectious Disease"/>
            <person name="Wu L."/>
            <person name="Ma J."/>
        </authorList>
    </citation>
    <scope>NUCLEOTIDE SEQUENCE [LARGE SCALE GENOMIC DNA]</scope>
    <source>
        <strain evidence="4">JCM 16014</strain>
    </source>
</reference>
<gene>
    <name evidence="3" type="ORF">GCM10009839_71270</name>
</gene>
<evidence type="ECO:0000259" key="2">
    <source>
        <dbReference type="PROSITE" id="PS51186"/>
    </source>
</evidence>
<evidence type="ECO:0000313" key="3">
    <source>
        <dbReference type="EMBL" id="GAA2053260.1"/>
    </source>
</evidence>